<comment type="caution">
    <text evidence="1">The sequence shown here is derived from an EMBL/GenBank/DDBJ whole genome shotgun (WGS) entry which is preliminary data.</text>
</comment>
<accession>A0A4Z2F9P7</accession>
<name>A0A4Z2F9P7_9TELE</name>
<dbReference type="EMBL" id="SRLO01001477">
    <property type="protein sequence ID" value="TNN37514.1"/>
    <property type="molecule type" value="Genomic_DNA"/>
</dbReference>
<organism evidence="1 2">
    <name type="scientific">Liparis tanakae</name>
    <name type="common">Tanaka's snailfish</name>
    <dbReference type="NCBI Taxonomy" id="230148"/>
    <lineage>
        <taxon>Eukaryota</taxon>
        <taxon>Metazoa</taxon>
        <taxon>Chordata</taxon>
        <taxon>Craniata</taxon>
        <taxon>Vertebrata</taxon>
        <taxon>Euteleostomi</taxon>
        <taxon>Actinopterygii</taxon>
        <taxon>Neopterygii</taxon>
        <taxon>Teleostei</taxon>
        <taxon>Neoteleostei</taxon>
        <taxon>Acanthomorphata</taxon>
        <taxon>Eupercaria</taxon>
        <taxon>Perciformes</taxon>
        <taxon>Cottioidei</taxon>
        <taxon>Cottales</taxon>
        <taxon>Liparidae</taxon>
        <taxon>Liparis</taxon>
    </lineage>
</organism>
<proteinExistence type="predicted"/>
<evidence type="ECO:0000313" key="1">
    <source>
        <dbReference type="EMBL" id="TNN37514.1"/>
    </source>
</evidence>
<gene>
    <name evidence="1" type="ORF">EYF80_052322</name>
</gene>
<dbReference type="AlphaFoldDB" id="A0A4Z2F9P7"/>
<sequence>MPTELPETRNPALNLDGNAHTVGTTHVDSEGVKSFPPDKLHNEDTGISRLLWPPSEVVVKTG</sequence>
<evidence type="ECO:0000313" key="2">
    <source>
        <dbReference type="Proteomes" id="UP000314294"/>
    </source>
</evidence>
<dbReference type="Proteomes" id="UP000314294">
    <property type="component" value="Unassembled WGS sequence"/>
</dbReference>
<reference evidence="1 2" key="1">
    <citation type="submission" date="2019-03" db="EMBL/GenBank/DDBJ databases">
        <title>First draft genome of Liparis tanakae, snailfish: a comprehensive survey of snailfish specific genes.</title>
        <authorList>
            <person name="Kim W."/>
            <person name="Song I."/>
            <person name="Jeong J.-H."/>
            <person name="Kim D."/>
            <person name="Kim S."/>
            <person name="Ryu S."/>
            <person name="Song J.Y."/>
            <person name="Lee S.K."/>
        </authorList>
    </citation>
    <scope>NUCLEOTIDE SEQUENCE [LARGE SCALE GENOMIC DNA]</scope>
    <source>
        <tissue evidence="1">Muscle</tissue>
    </source>
</reference>
<keyword evidence="2" id="KW-1185">Reference proteome</keyword>
<protein>
    <submittedName>
        <fullName evidence="1">Uncharacterized protein</fullName>
    </submittedName>
</protein>